<dbReference type="Proteomes" id="UP000280955">
    <property type="component" value="Unassembled WGS sequence"/>
</dbReference>
<dbReference type="PANTHER" id="PTHR10293">
    <property type="entry name" value="GLUTAREDOXIN FAMILY MEMBER"/>
    <property type="match status" value="1"/>
</dbReference>
<dbReference type="Gene3D" id="3.40.30.10">
    <property type="entry name" value="Glutaredoxin"/>
    <property type="match status" value="1"/>
</dbReference>
<evidence type="ECO:0000256" key="6">
    <source>
        <dbReference type="ARBA" id="ARBA00023014"/>
    </source>
</evidence>
<evidence type="ECO:0000313" key="10">
    <source>
        <dbReference type="EMBL" id="RKS66079.1"/>
    </source>
</evidence>
<keyword evidence="4" id="KW-0479">Metal-binding</keyword>
<dbReference type="InterPro" id="IPR002109">
    <property type="entry name" value="Glutaredoxin"/>
</dbReference>
<sequence length="145" mass="16582">MHIGERKWYSPPIYCDDVGYQHTVGLKEIKMTTIEKIERQINENPILLYMKGSPKLPSCGFSAQAVQALSACGERFAYVDILQNPDIRAELPKYANWPTFPQLWVEGELVGGCDIIIEMFQRGELQTLIKEAADKYRSQDENIVE</sequence>
<comment type="function">
    <text evidence="1">Monothiol glutaredoxin involved in the biogenesis of iron-sulfur clusters.</text>
</comment>
<evidence type="ECO:0000256" key="1">
    <source>
        <dbReference type="ARBA" id="ARBA00002853"/>
    </source>
</evidence>
<evidence type="ECO:0000256" key="3">
    <source>
        <dbReference type="ARBA" id="ARBA00022714"/>
    </source>
</evidence>
<evidence type="ECO:0000256" key="7">
    <source>
        <dbReference type="ARBA" id="ARBA00023284"/>
    </source>
</evidence>
<keyword evidence="7" id="KW-0676">Redox-active center</keyword>
<name>A0ABX9SRJ3_9GAMM</name>
<feature type="domain" description="Glutaredoxin" evidence="9">
    <location>
        <begin position="46"/>
        <end position="110"/>
    </location>
</feature>
<evidence type="ECO:0000256" key="4">
    <source>
        <dbReference type="ARBA" id="ARBA00022723"/>
    </source>
</evidence>
<dbReference type="EMBL" id="RBLJ01000001">
    <property type="protein sequence ID" value="RKS66079.1"/>
    <property type="molecule type" value="Genomic_DNA"/>
</dbReference>
<dbReference type="InterPro" id="IPR004480">
    <property type="entry name" value="Monothiol_GRX-rel"/>
</dbReference>
<keyword evidence="6" id="KW-0411">Iron-sulfur</keyword>
<comment type="caution">
    <text evidence="10">The sequence shown here is derived from an EMBL/GenBank/DDBJ whole genome shotgun (WGS) entry which is preliminary data.</text>
</comment>
<dbReference type="InterPro" id="IPR036249">
    <property type="entry name" value="Thioredoxin-like_sf"/>
</dbReference>
<protein>
    <recommendedName>
        <fullName evidence="2">Glutaredoxin 4</fullName>
    </recommendedName>
    <alternativeName>
        <fullName evidence="8">Monothiol glutaredoxin</fullName>
    </alternativeName>
</protein>
<organism evidence="10 11">
    <name type="scientific">Photorhabdus asymbiotica</name>
    <dbReference type="NCBI Taxonomy" id="291112"/>
    <lineage>
        <taxon>Bacteria</taxon>
        <taxon>Pseudomonadati</taxon>
        <taxon>Pseudomonadota</taxon>
        <taxon>Gammaproteobacteria</taxon>
        <taxon>Enterobacterales</taxon>
        <taxon>Morganellaceae</taxon>
        <taxon>Photorhabdus</taxon>
    </lineage>
</organism>
<keyword evidence="3" id="KW-0001">2Fe-2S</keyword>
<evidence type="ECO:0000313" key="11">
    <source>
        <dbReference type="Proteomes" id="UP000280955"/>
    </source>
</evidence>
<accession>A0ABX9SRJ3</accession>
<evidence type="ECO:0000256" key="8">
    <source>
        <dbReference type="ARBA" id="ARBA00032672"/>
    </source>
</evidence>
<evidence type="ECO:0000256" key="5">
    <source>
        <dbReference type="ARBA" id="ARBA00023004"/>
    </source>
</evidence>
<dbReference type="PANTHER" id="PTHR10293:SF72">
    <property type="entry name" value="MONOTHIOL GLUTAREDOXIN-S14, CHLOROPLASTIC"/>
    <property type="match status" value="1"/>
</dbReference>
<dbReference type="SUPFAM" id="SSF52833">
    <property type="entry name" value="Thioredoxin-like"/>
    <property type="match status" value="1"/>
</dbReference>
<evidence type="ECO:0000259" key="9">
    <source>
        <dbReference type="Pfam" id="PF00462"/>
    </source>
</evidence>
<keyword evidence="5" id="KW-0408">Iron</keyword>
<dbReference type="InterPro" id="IPR033658">
    <property type="entry name" value="GRX_PICOT-like"/>
</dbReference>
<dbReference type="NCBIfam" id="TIGR00365">
    <property type="entry name" value="Grx4 family monothiol glutaredoxin"/>
    <property type="match status" value="1"/>
</dbReference>
<proteinExistence type="predicted"/>
<dbReference type="NCBIfam" id="NF008086">
    <property type="entry name" value="PRK10824.1"/>
    <property type="match status" value="1"/>
</dbReference>
<evidence type="ECO:0000256" key="2">
    <source>
        <dbReference type="ARBA" id="ARBA00015345"/>
    </source>
</evidence>
<gene>
    <name evidence="10" type="ORF">BDD30_0358</name>
</gene>
<keyword evidence="11" id="KW-1185">Reference proteome</keyword>
<dbReference type="Pfam" id="PF00462">
    <property type="entry name" value="Glutaredoxin"/>
    <property type="match status" value="1"/>
</dbReference>
<dbReference type="PROSITE" id="PS51354">
    <property type="entry name" value="GLUTAREDOXIN_2"/>
    <property type="match status" value="1"/>
</dbReference>
<reference evidence="10 11" key="1">
    <citation type="submission" date="2018-10" db="EMBL/GenBank/DDBJ databases">
        <title>Genomic Encyclopedia of Archaeal and Bacterial Type Strains, Phase II (KMG-II): from individual species to whole genera.</title>
        <authorList>
            <person name="Goeker M."/>
        </authorList>
    </citation>
    <scope>NUCLEOTIDE SEQUENCE [LARGE SCALE GENOMIC DNA]</scope>
    <source>
        <strain evidence="10 11">DSM 15149</strain>
    </source>
</reference>
<dbReference type="CDD" id="cd03028">
    <property type="entry name" value="GRX_PICOT_like"/>
    <property type="match status" value="1"/>
</dbReference>